<keyword evidence="6" id="KW-0520">NAD</keyword>
<evidence type="ECO:0000256" key="11">
    <source>
        <dbReference type="ARBA" id="ARBA00049396"/>
    </source>
</evidence>
<dbReference type="EMBL" id="CASHTH010001442">
    <property type="protein sequence ID" value="CAI8015412.1"/>
    <property type="molecule type" value="Genomic_DNA"/>
</dbReference>
<dbReference type="GO" id="GO:0009089">
    <property type="term" value="P:lysine biosynthetic process via diaminopimelate"/>
    <property type="evidence" value="ECO:0007669"/>
    <property type="project" value="InterPro"/>
</dbReference>
<feature type="domain" description="Dihydrodipicolinate reductase C-terminal" evidence="13">
    <location>
        <begin position="111"/>
        <end position="229"/>
    </location>
</feature>
<dbReference type="SUPFAM" id="SSF51735">
    <property type="entry name" value="NAD(P)-binding Rossmann-fold domains"/>
    <property type="match status" value="1"/>
</dbReference>
<dbReference type="PANTHER" id="PTHR20836">
    <property type="entry name" value="DIHYDRODIPICOLINATE REDUCTASE"/>
    <property type="match status" value="1"/>
</dbReference>
<evidence type="ECO:0000256" key="2">
    <source>
        <dbReference type="ARBA" id="ARBA00022605"/>
    </source>
</evidence>
<evidence type="ECO:0000256" key="6">
    <source>
        <dbReference type="ARBA" id="ARBA00023027"/>
    </source>
</evidence>
<evidence type="ECO:0000256" key="10">
    <source>
        <dbReference type="ARBA" id="ARBA00049080"/>
    </source>
</evidence>
<dbReference type="InterPro" id="IPR036291">
    <property type="entry name" value="NAD(P)-bd_dom_sf"/>
</dbReference>
<gene>
    <name evidence="14" type="ORF">GBAR_LOCUS9542</name>
</gene>
<keyword evidence="4" id="KW-0220">Diaminopimelate biosynthesis</keyword>
<comment type="catalytic activity">
    <reaction evidence="11">
        <text>(S)-2,3,4,5-tetrahydrodipicolinate + NAD(+) + H2O = (2S,4S)-4-hydroxy-2,3,4,5-tetrahydrodipicolinate + NADH + H(+)</text>
        <dbReference type="Rhea" id="RHEA:35323"/>
        <dbReference type="ChEBI" id="CHEBI:15377"/>
        <dbReference type="ChEBI" id="CHEBI:15378"/>
        <dbReference type="ChEBI" id="CHEBI:16845"/>
        <dbReference type="ChEBI" id="CHEBI:57540"/>
        <dbReference type="ChEBI" id="CHEBI:57945"/>
        <dbReference type="ChEBI" id="CHEBI:67139"/>
        <dbReference type="EC" id="1.17.1.8"/>
    </reaction>
</comment>
<keyword evidence="15" id="KW-1185">Reference proteome</keyword>
<dbReference type="InterPro" id="IPR023940">
    <property type="entry name" value="DHDPR_bac"/>
</dbReference>
<dbReference type="PANTHER" id="PTHR20836:SF0">
    <property type="entry name" value="4-HYDROXY-TETRAHYDRODIPICOLINATE REDUCTASE 1, CHLOROPLASTIC-RELATED"/>
    <property type="match status" value="1"/>
</dbReference>
<dbReference type="Proteomes" id="UP001174909">
    <property type="component" value="Unassembled WGS sequence"/>
</dbReference>
<dbReference type="Gene3D" id="3.30.360.10">
    <property type="entry name" value="Dihydrodipicolinate Reductase, domain 2"/>
    <property type="match status" value="1"/>
</dbReference>
<dbReference type="Pfam" id="PF01113">
    <property type="entry name" value="DapB_N"/>
    <property type="match status" value="1"/>
</dbReference>
<evidence type="ECO:0000313" key="15">
    <source>
        <dbReference type="Proteomes" id="UP001174909"/>
    </source>
</evidence>
<evidence type="ECO:0000256" key="3">
    <source>
        <dbReference type="ARBA" id="ARBA00022857"/>
    </source>
</evidence>
<dbReference type="CDD" id="cd02274">
    <property type="entry name" value="DHDPR_N"/>
    <property type="match status" value="1"/>
</dbReference>
<dbReference type="HAMAP" id="MF_00102">
    <property type="entry name" value="DapB"/>
    <property type="match status" value="1"/>
</dbReference>
<comment type="pathway">
    <text evidence="8">Amino-acid biosynthesis; L-lysine biosynthesis via DAP pathway; (S)-tetrahydrodipicolinate from L-aspartate: step 4/4.</text>
</comment>
<evidence type="ECO:0000256" key="7">
    <source>
        <dbReference type="ARBA" id="ARBA00023154"/>
    </source>
</evidence>
<evidence type="ECO:0000259" key="12">
    <source>
        <dbReference type="Pfam" id="PF01113"/>
    </source>
</evidence>
<dbReference type="Gene3D" id="3.40.50.720">
    <property type="entry name" value="NAD(P)-binding Rossmann-like Domain"/>
    <property type="match status" value="1"/>
</dbReference>
<dbReference type="EC" id="1.17.1.8" evidence="9"/>
<proteinExistence type="inferred from homology"/>
<dbReference type="GO" id="GO:0008839">
    <property type="term" value="F:4-hydroxy-tetrahydrodipicolinate reductase"/>
    <property type="evidence" value="ECO:0007669"/>
    <property type="project" value="UniProtKB-EC"/>
</dbReference>
<evidence type="ECO:0000256" key="1">
    <source>
        <dbReference type="ARBA" id="ARBA00006642"/>
    </source>
</evidence>
<dbReference type="GO" id="GO:0019877">
    <property type="term" value="P:diaminopimelate biosynthetic process"/>
    <property type="evidence" value="ECO:0007669"/>
    <property type="project" value="UniProtKB-KW"/>
</dbReference>
<comment type="catalytic activity">
    <reaction evidence="10">
        <text>(S)-2,3,4,5-tetrahydrodipicolinate + NADP(+) + H2O = (2S,4S)-4-hydroxy-2,3,4,5-tetrahydrodipicolinate + NADPH + H(+)</text>
        <dbReference type="Rhea" id="RHEA:35331"/>
        <dbReference type="ChEBI" id="CHEBI:15377"/>
        <dbReference type="ChEBI" id="CHEBI:15378"/>
        <dbReference type="ChEBI" id="CHEBI:16845"/>
        <dbReference type="ChEBI" id="CHEBI:57783"/>
        <dbReference type="ChEBI" id="CHEBI:58349"/>
        <dbReference type="ChEBI" id="CHEBI:67139"/>
        <dbReference type="EC" id="1.17.1.8"/>
    </reaction>
</comment>
<organism evidence="14 15">
    <name type="scientific">Geodia barretti</name>
    <name type="common">Barrett's horny sponge</name>
    <dbReference type="NCBI Taxonomy" id="519541"/>
    <lineage>
        <taxon>Eukaryota</taxon>
        <taxon>Metazoa</taxon>
        <taxon>Porifera</taxon>
        <taxon>Demospongiae</taxon>
        <taxon>Heteroscleromorpha</taxon>
        <taxon>Tetractinellida</taxon>
        <taxon>Astrophorina</taxon>
        <taxon>Geodiidae</taxon>
        <taxon>Geodia</taxon>
    </lineage>
</organism>
<dbReference type="NCBIfam" id="TIGR00036">
    <property type="entry name" value="dapB"/>
    <property type="match status" value="1"/>
</dbReference>
<comment type="similarity">
    <text evidence="1">Belongs to the DapB family.</text>
</comment>
<evidence type="ECO:0000259" key="13">
    <source>
        <dbReference type="Pfam" id="PF05173"/>
    </source>
</evidence>
<reference evidence="14" key="1">
    <citation type="submission" date="2023-03" db="EMBL/GenBank/DDBJ databases">
        <authorList>
            <person name="Steffen K."/>
            <person name="Cardenas P."/>
        </authorList>
    </citation>
    <scope>NUCLEOTIDE SEQUENCE</scope>
</reference>
<evidence type="ECO:0000256" key="5">
    <source>
        <dbReference type="ARBA" id="ARBA00023002"/>
    </source>
</evidence>
<keyword evidence="3" id="KW-0521">NADP</keyword>
<evidence type="ECO:0000256" key="4">
    <source>
        <dbReference type="ARBA" id="ARBA00022915"/>
    </source>
</evidence>
<evidence type="ECO:0000256" key="8">
    <source>
        <dbReference type="ARBA" id="ARBA00037922"/>
    </source>
</evidence>
<keyword evidence="5" id="KW-0560">Oxidoreductase</keyword>
<keyword evidence="2" id="KW-0028">Amino-acid biosynthesis</keyword>
<evidence type="ECO:0000256" key="9">
    <source>
        <dbReference type="ARBA" id="ARBA00038983"/>
    </source>
</evidence>
<dbReference type="AlphaFoldDB" id="A0AA35RQG0"/>
<feature type="domain" description="Dihydrodipicolinate reductase N-terminal" evidence="12">
    <location>
        <begin position="3"/>
        <end position="108"/>
    </location>
</feature>
<accession>A0AA35RQG0</accession>
<sequence>MSVRIVLVGYGRMGRAIDALSTEHDCQVVERLDVHNNRHGEGIDSPSLADADVAIEFSLADSVASNVEKLAARGINVVVGTTGWEDREAEVRQVVEKAGIGVVHAANFSLGVNLFLAVVERSAALLAPYEDFGSWIHEGHHAAKQDAPSGTALALRTAMEWAGYARSIDVSSTRAGRMPGTHTVGYDGPFDTITLTHTARDRSTFARGALEAARWVRGRRGWFTMRDVLGID</sequence>
<dbReference type="SUPFAM" id="SSF55347">
    <property type="entry name" value="Glyceraldehyde-3-phosphate dehydrogenase-like, C-terminal domain"/>
    <property type="match status" value="1"/>
</dbReference>
<dbReference type="Pfam" id="PF05173">
    <property type="entry name" value="DapB_C"/>
    <property type="match status" value="1"/>
</dbReference>
<protein>
    <recommendedName>
        <fullName evidence="9">4-hydroxy-tetrahydrodipicolinate reductase</fullName>
        <ecNumber evidence="9">1.17.1.8</ecNumber>
    </recommendedName>
</protein>
<dbReference type="InterPro" id="IPR022663">
    <property type="entry name" value="DapB_C"/>
</dbReference>
<dbReference type="PIRSF" id="PIRSF000161">
    <property type="entry name" value="DHPR"/>
    <property type="match status" value="1"/>
</dbReference>
<name>A0AA35RQG0_GEOBA</name>
<comment type="caution">
    <text evidence="14">The sequence shown here is derived from an EMBL/GenBank/DDBJ whole genome shotgun (WGS) entry which is preliminary data.</text>
</comment>
<dbReference type="InterPro" id="IPR000846">
    <property type="entry name" value="DapB_N"/>
</dbReference>
<evidence type="ECO:0000313" key="14">
    <source>
        <dbReference type="EMBL" id="CAI8015412.1"/>
    </source>
</evidence>
<keyword evidence="7" id="KW-0457">Lysine biosynthesis</keyword>